<keyword evidence="3" id="KW-0804">Transcription</keyword>
<dbReference type="PROSITE" id="PS50956">
    <property type="entry name" value="HTH_ASNC_2"/>
    <property type="match status" value="1"/>
</dbReference>
<dbReference type="InterPro" id="IPR019887">
    <property type="entry name" value="Tscrpt_reg_AsnC/Lrp_C"/>
</dbReference>
<dbReference type="InterPro" id="IPR000485">
    <property type="entry name" value="AsnC-type_HTH_dom"/>
</dbReference>
<feature type="domain" description="HTH asnC-type" evidence="4">
    <location>
        <begin position="8"/>
        <end position="69"/>
    </location>
</feature>
<dbReference type="InterPro" id="IPR011008">
    <property type="entry name" value="Dimeric_a/b-barrel"/>
</dbReference>
<dbReference type="InterPro" id="IPR019888">
    <property type="entry name" value="Tscrpt_reg_AsnC-like"/>
</dbReference>
<evidence type="ECO:0000259" key="4">
    <source>
        <dbReference type="PROSITE" id="PS50956"/>
    </source>
</evidence>
<dbReference type="Gene3D" id="3.30.70.920">
    <property type="match status" value="1"/>
</dbReference>
<dbReference type="PANTHER" id="PTHR30154">
    <property type="entry name" value="LEUCINE-RESPONSIVE REGULATORY PROTEIN"/>
    <property type="match status" value="1"/>
</dbReference>
<keyword evidence="1" id="KW-0805">Transcription regulation</keyword>
<proteinExistence type="predicted"/>
<dbReference type="SUPFAM" id="SSF54909">
    <property type="entry name" value="Dimeric alpha+beta barrel"/>
    <property type="match status" value="1"/>
</dbReference>
<organism evidence="5 6">
    <name type="scientific">Cupriavidus malaysiensis</name>
    <dbReference type="NCBI Taxonomy" id="367825"/>
    <lineage>
        <taxon>Bacteria</taxon>
        <taxon>Pseudomonadati</taxon>
        <taxon>Pseudomonadota</taxon>
        <taxon>Betaproteobacteria</taxon>
        <taxon>Burkholderiales</taxon>
        <taxon>Burkholderiaceae</taxon>
        <taxon>Cupriavidus</taxon>
    </lineage>
</organism>
<dbReference type="Pfam" id="PF01037">
    <property type="entry name" value="AsnC_trans_reg"/>
    <property type="match status" value="1"/>
</dbReference>
<dbReference type="Proteomes" id="UP000177515">
    <property type="component" value="Chromosome 2"/>
</dbReference>
<keyword evidence="2" id="KW-0238">DNA-binding</keyword>
<evidence type="ECO:0000313" key="6">
    <source>
        <dbReference type="Proteomes" id="UP000177515"/>
    </source>
</evidence>
<dbReference type="InterPro" id="IPR036390">
    <property type="entry name" value="WH_DNA-bd_sf"/>
</dbReference>
<dbReference type="RefSeq" id="WP_071071800.1">
    <property type="nucleotide sequence ID" value="NZ_CP017755.1"/>
</dbReference>
<dbReference type="InterPro" id="IPR011991">
    <property type="entry name" value="ArsR-like_HTH"/>
</dbReference>
<sequence length="164" mass="17955">MSQPAFPLDDLDLRILRTLQHDASLSNAALAEHVHASAPTCLRRVRRLREAGLIQRQIALLDAARLGATLTAIIEITLDRQAAEDYAAFEAYICAESAVTQCYRVSPGPDFVVMAELADMPAYDALARRLFTAMANVRNVRTFFSTHRAKFEGNAPVAGRGAPD</sequence>
<keyword evidence="6" id="KW-1185">Reference proteome</keyword>
<protein>
    <submittedName>
        <fullName evidence="5">AsnC family transcriptional regulator</fullName>
    </submittedName>
</protein>
<dbReference type="PRINTS" id="PR00033">
    <property type="entry name" value="HTHASNC"/>
</dbReference>
<dbReference type="Pfam" id="PF13412">
    <property type="entry name" value="HTH_24"/>
    <property type="match status" value="1"/>
</dbReference>
<name>A0ABN3YEA2_9BURK</name>
<dbReference type="InterPro" id="IPR036388">
    <property type="entry name" value="WH-like_DNA-bd_sf"/>
</dbReference>
<evidence type="ECO:0000313" key="5">
    <source>
        <dbReference type="EMBL" id="AOZ09173.1"/>
    </source>
</evidence>
<evidence type="ECO:0000256" key="3">
    <source>
        <dbReference type="ARBA" id="ARBA00023163"/>
    </source>
</evidence>
<dbReference type="EMBL" id="CP017755">
    <property type="protein sequence ID" value="AOZ09173.1"/>
    <property type="molecule type" value="Genomic_DNA"/>
</dbReference>
<dbReference type="Gene3D" id="1.10.10.10">
    <property type="entry name" value="Winged helix-like DNA-binding domain superfamily/Winged helix DNA-binding domain"/>
    <property type="match status" value="1"/>
</dbReference>
<evidence type="ECO:0000256" key="1">
    <source>
        <dbReference type="ARBA" id="ARBA00023015"/>
    </source>
</evidence>
<accession>A0ABN3YEA2</accession>
<gene>
    <name evidence="5" type="ORF">BKK80_25480</name>
</gene>
<dbReference type="SUPFAM" id="SSF46785">
    <property type="entry name" value="Winged helix' DNA-binding domain"/>
    <property type="match status" value="1"/>
</dbReference>
<reference evidence="5 6" key="1">
    <citation type="submission" date="2016-10" db="EMBL/GenBank/DDBJ databases">
        <title>Complete genome sequences of three Cupriavidus strains isolated from various Malaysian environments.</title>
        <authorList>
            <person name="Abdullah A.A.-A."/>
            <person name="Shafie N.A.H."/>
            <person name="Lau N.S."/>
        </authorList>
    </citation>
    <scope>NUCLEOTIDE SEQUENCE [LARGE SCALE GENOMIC DNA]</scope>
    <source>
        <strain evidence="5 6">USMAA1020</strain>
    </source>
</reference>
<evidence type="ECO:0000256" key="2">
    <source>
        <dbReference type="ARBA" id="ARBA00023125"/>
    </source>
</evidence>
<dbReference type="PANTHER" id="PTHR30154:SF34">
    <property type="entry name" value="TRANSCRIPTIONAL REGULATOR AZLB"/>
    <property type="match status" value="1"/>
</dbReference>
<dbReference type="CDD" id="cd00090">
    <property type="entry name" value="HTH_ARSR"/>
    <property type="match status" value="1"/>
</dbReference>
<dbReference type="SMART" id="SM00344">
    <property type="entry name" value="HTH_ASNC"/>
    <property type="match status" value="1"/>
</dbReference>